<feature type="compositionally biased region" description="Basic and acidic residues" evidence="8">
    <location>
        <begin position="88"/>
        <end position="99"/>
    </location>
</feature>
<comment type="caution">
    <text evidence="10">The sequence shown here is derived from an EMBL/GenBank/DDBJ whole genome shotgun (WGS) entry which is preliminary data.</text>
</comment>
<sequence>MGSTQVALAFIGGMGHMEMLIIGGIAVLLFGNRLPSVARSMGRSLTEFKKGMSSVTDEWNDAVKSEPYDSIPHDDREAPSAGAFVPPDAEHNDDRGASI</sequence>
<evidence type="ECO:0000256" key="7">
    <source>
        <dbReference type="ARBA" id="ARBA00023136"/>
    </source>
</evidence>
<evidence type="ECO:0000256" key="3">
    <source>
        <dbReference type="ARBA" id="ARBA00022692"/>
    </source>
</evidence>
<dbReference type="InterPro" id="IPR003369">
    <property type="entry name" value="TatA/B/E"/>
</dbReference>
<feature type="region of interest" description="Disordered" evidence="8">
    <location>
        <begin position="59"/>
        <end position="99"/>
    </location>
</feature>
<gene>
    <name evidence="10" type="ORF">Pla123a_43110</name>
</gene>
<dbReference type="EMBL" id="SJPO01000012">
    <property type="protein sequence ID" value="TWT67753.1"/>
    <property type="molecule type" value="Genomic_DNA"/>
</dbReference>
<evidence type="ECO:0000313" key="11">
    <source>
        <dbReference type="Proteomes" id="UP000318478"/>
    </source>
</evidence>
<dbReference type="AlphaFoldDB" id="A0A5C5XZN2"/>
<evidence type="ECO:0000256" key="1">
    <source>
        <dbReference type="ARBA" id="ARBA00004167"/>
    </source>
</evidence>
<keyword evidence="5 9" id="KW-1133">Transmembrane helix</keyword>
<evidence type="ECO:0000256" key="2">
    <source>
        <dbReference type="ARBA" id="ARBA00022448"/>
    </source>
</evidence>
<keyword evidence="7 9" id="KW-0472">Membrane</keyword>
<keyword evidence="2" id="KW-0813">Transport</keyword>
<dbReference type="Proteomes" id="UP000318478">
    <property type="component" value="Unassembled WGS sequence"/>
</dbReference>
<evidence type="ECO:0000256" key="4">
    <source>
        <dbReference type="ARBA" id="ARBA00022927"/>
    </source>
</evidence>
<dbReference type="GO" id="GO:0015031">
    <property type="term" value="P:protein transport"/>
    <property type="evidence" value="ECO:0007669"/>
    <property type="project" value="UniProtKB-KW"/>
</dbReference>
<evidence type="ECO:0000313" key="10">
    <source>
        <dbReference type="EMBL" id="TWT67753.1"/>
    </source>
</evidence>
<dbReference type="PANTHER" id="PTHR42982">
    <property type="entry name" value="SEC-INDEPENDENT PROTEIN TRANSLOCASE PROTEIN TATA"/>
    <property type="match status" value="1"/>
</dbReference>
<dbReference type="GO" id="GO:0016020">
    <property type="term" value="C:membrane"/>
    <property type="evidence" value="ECO:0007669"/>
    <property type="project" value="UniProtKB-ARBA"/>
</dbReference>
<dbReference type="Pfam" id="PF02416">
    <property type="entry name" value="TatA_B_E"/>
    <property type="match status" value="1"/>
</dbReference>
<organism evidence="10 11">
    <name type="scientific">Posidoniimonas polymericola</name>
    <dbReference type="NCBI Taxonomy" id="2528002"/>
    <lineage>
        <taxon>Bacteria</taxon>
        <taxon>Pseudomonadati</taxon>
        <taxon>Planctomycetota</taxon>
        <taxon>Planctomycetia</taxon>
        <taxon>Pirellulales</taxon>
        <taxon>Lacipirellulaceae</taxon>
        <taxon>Posidoniimonas</taxon>
    </lineage>
</organism>
<comment type="subcellular location">
    <subcellularLocation>
        <location evidence="1">Membrane</location>
        <topology evidence="1">Single-pass membrane protein</topology>
    </subcellularLocation>
</comment>
<dbReference type="RefSeq" id="WP_146590756.1">
    <property type="nucleotide sequence ID" value="NZ_SJPO01000012.1"/>
</dbReference>
<evidence type="ECO:0000256" key="5">
    <source>
        <dbReference type="ARBA" id="ARBA00022989"/>
    </source>
</evidence>
<feature type="transmembrane region" description="Helical" evidence="9">
    <location>
        <begin position="6"/>
        <end position="31"/>
    </location>
</feature>
<evidence type="ECO:0000256" key="6">
    <source>
        <dbReference type="ARBA" id="ARBA00023010"/>
    </source>
</evidence>
<protein>
    <submittedName>
        <fullName evidence="10">Twin arginine translocase protein A</fullName>
    </submittedName>
</protein>
<dbReference type="Gene3D" id="1.20.5.3310">
    <property type="match status" value="1"/>
</dbReference>
<evidence type="ECO:0000256" key="9">
    <source>
        <dbReference type="SAM" id="Phobius"/>
    </source>
</evidence>
<keyword evidence="11" id="KW-1185">Reference proteome</keyword>
<proteinExistence type="predicted"/>
<keyword evidence="4" id="KW-0653">Protein transport</keyword>
<accession>A0A5C5XZN2</accession>
<reference evidence="10 11" key="1">
    <citation type="submission" date="2019-02" db="EMBL/GenBank/DDBJ databases">
        <title>Deep-cultivation of Planctomycetes and their phenomic and genomic characterization uncovers novel biology.</title>
        <authorList>
            <person name="Wiegand S."/>
            <person name="Jogler M."/>
            <person name="Boedeker C."/>
            <person name="Pinto D."/>
            <person name="Vollmers J."/>
            <person name="Rivas-Marin E."/>
            <person name="Kohn T."/>
            <person name="Peeters S.H."/>
            <person name="Heuer A."/>
            <person name="Rast P."/>
            <person name="Oberbeckmann S."/>
            <person name="Bunk B."/>
            <person name="Jeske O."/>
            <person name="Meyerdierks A."/>
            <person name="Storesund J.E."/>
            <person name="Kallscheuer N."/>
            <person name="Luecker S."/>
            <person name="Lage O.M."/>
            <person name="Pohl T."/>
            <person name="Merkel B.J."/>
            <person name="Hornburger P."/>
            <person name="Mueller R.-W."/>
            <person name="Bruemmer F."/>
            <person name="Labrenz M."/>
            <person name="Spormann A.M."/>
            <person name="Op Den Camp H."/>
            <person name="Overmann J."/>
            <person name="Amann R."/>
            <person name="Jetten M.S.M."/>
            <person name="Mascher T."/>
            <person name="Medema M.H."/>
            <person name="Devos D.P."/>
            <person name="Kaster A.-K."/>
            <person name="Ovreas L."/>
            <person name="Rohde M."/>
            <person name="Galperin M.Y."/>
            <person name="Jogler C."/>
        </authorList>
    </citation>
    <scope>NUCLEOTIDE SEQUENCE [LARGE SCALE GENOMIC DNA]</scope>
    <source>
        <strain evidence="10 11">Pla123a</strain>
    </source>
</reference>
<feature type="compositionally biased region" description="Basic and acidic residues" evidence="8">
    <location>
        <begin position="61"/>
        <end position="78"/>
    </location>
</feature>
<evidence type="ECO:0000256" key="8">
    <source>
        <dbReference type="SAM" id="MobiDB-lite"/>
    </source>
</evidence>
<keyword evidence="3 9" id="KW-0812">Transmembrane</keyword>
<dbReference type="PANTHER" id="PTHR42982:SF1">
    <property type="entry name" value="SEC-INDEPENDENT PROTEIN TRANSLOCASE PROTEIN TATA"/>
    <property type="match status" value="1"/>
</dbReference>
<name>A0A5C5XZN2_9BACT</name>
<dbReference type="OrthoDB" id="282899at2"/>
<keyword evidence="6" id="KW-0811">Translocation</keyword>